<sequence length="326" mass="33829">MTVSTPGGTSTTQGARRPVPHTDLEVFPVTLGGNVFGWTADEEASFAVLDAYVAGGGNFIDTADVYSAWVPGHSGGESESVLGRWMAARGNRDDLVIATKVGSHAAVPGLSRSSIRTGVQASLQRLGTDRIDLYYAHRDDPDTPQEETVAAFGELVAEGAVRYVAASNYTPERLTSALRIADGLGVARFVALQPLYNLVNRDAYEGELASAVAAEGLGCVPYAALAGGFLTGKYRDGGAAVDSPRAANATKRLDDRGRAVLAALDEVSEQTGTSPTVVSLAWLAAQPTVVAPIASASRVEQVPDLLAGATLALTADQLALLDTASR</sequence>
<organism evidence="3 4">
    <name type="scientific">Nakamurella endophytica</name>
    <dbReference type="NCBI Taxonomy" id="1748367"/>
    <lineage>
        <taxon>Bacteria</taxon>
        <taxon>Bacillati</taxon>
        <taxon>Actinomycetota</taxon>
        <taxon>Actinomycetes</taxon>
        <taxon>Nakamurellales</taxon>
        <taxon>Nakamurellaceae</taxon>
        <taxon>Nakamurella</taxon>
    </lineage>
</organism>
<feature type="region of interest" description="Disordered" evidence="1">
    <location>
        <begin position="1"/>
        <end position="21"/>
    </location>
</feature>
<keyword evidence="4" id="KW-1185">Reference proteome</keyword>
<dbReference type="Proteomes" id="UP000655208">
    <property type="component" value="Unassembled WGS sequence"/>
</dbReference>
<name>A0A917SY97_9ACTN</name>
<reference evidence="3" key="1">
    <citation type="journal article" date="2014" name="Int. J. Syst. Evol. Microbiol.">
        <title>Complete genome sequence of Corynebacterium casei LMG S-19264T (=DSM 44701T), isolated from a smear-ripened cheese.</title>
        <authorList>
            <consortium name="US DOE Joint Genome Institute (JGI-PGF)"/>
            <person name="Walter F."/>
            <person name="Albersmeier A."/>
            <person name="Kalinowski J."/>
            <person name="Ruckert C."/>
        </authorList>
    </citation>
    <scope>NUCLEOTIDE SEQUENCE</scope>
    <source>
        <strain evidence="3">CGMCC 4.7308</strain>
    </source>
</reference>
<evidence type="ECO:0000259" key="2">
    <source>
        <dbReference type="Pfam" id="PF00248"/>
    </source>
</evidence>
<reference evidence="3" key="2">
    <citation type="submission" date="2020-09" db="EMBL/GenBank/DDBJ databases">
        <authorList>
            <person name="Sun Q."/>
            <person name="Zhou Y."/>
        </authorList>
    </citation>
    <scope>NUCLEOTIDE SEQUENCE</scope>
    <source>
        <strain evidence="3">CGMCC 4.7308</strain>
    </source>
</reference>
<dbReference type="PANTHER" id="PTHR43364">
    <property type="entry name" value="NADH-SPECIFIC METHYLGLYOXAL REDUCTASE-RELATED"/>
    <property type="match status" value="1"/>
</dbReference>
<dbReference type="SUPFAM" id="SSF51430">
    <property type="entry name" value="NAD(P)-linked oxidoreductase"/>
    <property type="match status" value="1"/>
</dbReference>
<proteinExistence type="predicted"/>
<dbReference type="CDD" id="cd19081">
    <property type="entry name" value="AKR_AKR9C1"/>
    <property type="match status" value="1"/>
</dbReference>
<dbReference type="InterPro" id="IPR050523">
    <property type="entry name" value="AKR_Detox_Biosynth"/>
</dbReference>
<dbReference type="Gene3D" id="3.20.20.100">
    <property type="entry name" value="NADP-dependent oxidoreductase domain"/>
    <property type="match status" value="1"/>
</dbReference>
<dbReference type="GO" id="GO:0005829">
    <property type="term" value="C:cytosol"/>
    <property type="evidence" value="ECO:0007669"/>
    <property type="project" value="TreeGrafter"/>
</dbReference>
<evidence type="ECO:0000313" key="4">
    <source>
        <dbReference type="Proteomes" id="UP000655208"/>
    </source>
</evidence>
<dbReference type="PANTHER" id="PTHR43364:SF6">
    <property type="entry name" value="OXIDOREDUCTASE-RELATED"/>
    <property type="match status" value="1"/>
</dbReference>
<evidence type="ECO:0000256" key="1">
    <source>
        <dbReference type="SAM" id="MobiDB-lite"/>
    </source>
</evidence>
<accession>A0A917SY97</accession>
<dbReference type="RefSeq" id="WP_188941426.1">
    <property type="nucleotide sequence ID" value="NZ_BMNA01000003.1"/>
</dbReference>
<gene>
    <name evidence="3" type="ORF">GCM10011594_21120</name>
</gene>
<dbReference type="InterPro" id="IPR036812">
    <property type="entry name" value="NAD(P)_OxRdtase_dom_sf"/>
</dbReference>
<dbReference type="Pfam" id="PF00248">
    <property type="entry name" value="Aldo_ket_red"/>
    <property type="match status" value="1"/>
</dbReference>
<dbReference type="AlphaFoldDB" id="A0A917SY97"/>
<feature type="compositionally biased region" description="Polar residues" evidence="1">
    <location>
        <begin position="1"/>
        <end position="14"/>
    </location>
</feature>
<comment type="caution">
    <text evidence="3">The sequence shown here is derived from an EMBL/GenBank/DDBJ whole genome shotgun (WGS) entry which is preliminary data.</text>
</comment>
<dbReference type="InterPro" id="IPR023210">
    <property type="entry name" value="NADP_OxRdtase_dom"/>
</dbReference>
<dbReference type="EMBL" id="BMNA01000003">
    <property type="protein sequence ID" value="GGM00836.1"/>
    <property type="molecule type" value="Genomic_DNA"/>
</dbReference>
<protein>
    <submittedName>
        <fullName evidence="3">NADP-dependent aryl-alcohol dehydrogenase</fullName>
    </submittedName>
</protein>
<evidence type="ECO:0000313" key="3">
    <source>
        <dbReference type="EMBL" id="GGM00836.1"/>
    </source>
</evidence>
<feature type="domain" description="NADP-dependent oxidoreductase" evidence="2">
    <location>
        <begin position="29"/>
        <end position="324"/>
    </location>
</feature>